<evidence type="ECO:0000256" key="8">
    <source>
        <dbReference type="ARBA" id="ARBA00059926"/>
    </source>
</evidence>
<dbReference type="InterPro" id="IPR000195">
    <property type="entry name" value="Rab-GAP-TBC_dom"/>
</dbReference>
<sequence length="319" mass="37688">MYSDKAAVAAAKVAQERAAIVAKYDKGREEGAVIDPWEDCDFRLYKVTDRFGFLHQEELATPNAEEERHKQTEIERVSKWVKMIKNWDKYKSSEKMARRVYKGIPLQLRGQIWALLLDLSSPKEKYPGLYEEMKLRARCSSPDVRQIDLDVNRTFRDHIMFRDRFGVKQQALFHVLLAYSMYNVEVGYCQGMSQDVALLLMYLNEEDAFWALAHLLTNHKHAMHGFFVPGFPKLMRFQEHHDKIMKKLLPKLKKHLDSQEIYTNLYTMKWFFQCFLDRTPFTLTLRLWDIYMLEGESALTSMSYTILKLHKSNSFLPHP</sequence>
<dbReference type="Proteomes" id="UP000694388">
    <property type="component" value="Unplaced"/>
</dbReference>
<evidence type="ECO:0000256" key="1">
    <source>
        <dbReference type="ARBA" id="ARBA00004541"/>
    </source>
</evidence>
<evidence type="ECO:0000256" key="2">
    <source>
        <dbReference type="ARBA" id="ARBA00004555"/>
    </source>
</evidence>
<evidence type="ECO:0000256" key="9">
    <source>
        <dbReference type="ARBA" id="ARBA00064037"/>
    </source>
</evidence>
<comment type="function">
    <text evidence="8">Acts as a GTPase-activating protein for RAB5A and RAB43. Involved in receptor trafficking. In complex with EPS8 inhibits internalization of EGFR. Involved in retrograde transport from the endocytic pathway to the Golgi apparatus. Involved in the transport of Shiga toxin from early and recycling endosomes to the trans-Golgi network. Required for structural integrity of the Golgi complex.</text>
</comment>
<dbReference type="FunFam" id="1.10.8.270:FF:000010">
    <property type="entry name" value="Putative USP6 N-terminal-like protein"/>
    <property type="match status" value="1"/>
</dbReference>
<evidence type="ECO:0000256" key="10">
    <source>
        <dbReference type="ARBA" id="ARBA00070172"/>
    </source>
</evidence>
<dbReference type="SUPFAM" id="SSF47923">
    <property type="entry name" value="Ypt/Rab-GAP domain of gyp1p"/>
    <property type="match status" value="2"/>
</dbReference>
<dbReference type="GO" id="GO:0031410">
    <property type="term" value="C:cytoplasmic vesicle"/>
    <property type="evidence" value="ECO:0007669"/>
    <property type="project" value="UniProtKB-SubCell"/>
</dbReference>
<evidence type="ECO:0000313" key="13">
    <source>
        <dbReference type="Proteomes" id="UP000694388"/>
    </source>
</evidence>
<dbReference type="InterPro" id="IPR035969">
    <property type="entry name" value="Rab-GAP_TBC_sf"/>
</dbReference>
<dbReference type="Pfam" id="PF00566">
    <property type="entry name" value="RabGAP-TBC"/>
    <property type="match status" value="1"/>
</dbReference>
<reference evidence="12" key="2">
    <citation type="submission" date="2025-09" db="UniProtKB">
        <authorList>
            <consortium name="Ensembl"/>
        </authorList>
    </citation>
    <scope>IDENTIFICATION</scope>
</reference>
<dbReference type="Ensembl" id="ENSEBUT00000018788.1">
    <property type="protein sequence ID" value="ENSEBUP00000018212.1"/>
    <property type="gene ID" value="ENSEBUG00000011376.1"/>
</dbReference>
<keyword evidence="7" id="KW-0968">Cytoplasmic vesicle</keyword>
<keyword evidence="5" id="KW-0007">Acetylation</keyword>
<keyword evidence="4" id="KW-0597">Phosphoprotein</keyword>
<dbReference type="PROSITE" id="PS50086">
    <property type="entry name" value="TBC_RABGAP"/>
    <property type="match status" value="1"/>
</dbReference>
<dbReference type="GO" id="GO:0005794">
    <property type="term" value="C:Golgi apparatus"/>
    <property type="evidence" value="ECO:0007669"/>
    <property type="project" value="UniProtKB-SubCell"/>
</dbReference>
<dbReference type="FunFam" id="1.10.472.80:FF:000019">
    <property type="entry name" value="USP6 N-terminal like"/>
    <property type="match status" value="1"/>
</dbReference>
<dbReference type="GeneTree" id="ENSGT00940000156715"/>
<feature type="domain" description="Rab-GAP TBC" evidence="11">
    <location>
        <begin position="103"/>
        <end position="295"/>
    </location>
</feature>
<evidence type="ECO:0000256" key="6">
    <source>
        <dbReference type="ARBA" id="ARBA00023034"/>
    </source>
</evidence>
<dbReference type="InterPro" id="IPR050302">
    <property type="entry name" value="Rab_GAP_TBC_domain"/>
</dbReference>
<dbReference type="PANTHER" id="PTHR47219">
    <property type="entry name" value="RAB GTPASE-ACTIVATING PROTEIN 1-LIKE"/>
    <property type="match status" value="1"/>
</dbReference>
<proteinExistence type="predicted"/>
<dbReference type="FunFam" id="1.10.10.750:FF:000001">
    <property type="entry name" value="TBC1 domain family member 10A"/>
    <property type="match status" value="1"/>
</dbReference>
<evidence type="ECO:0000256" key="3">
    <source>
        <dbReference type="ARBA" id="ARBA00022468"/>
    </source>
</evidence>
<evidence type="ECO:0000256" key="5">
    <source>
        <dbReference type="ARBA" id="ARBA00022990"/>
    </source>
</evidence>
<evidence type="ECO:0000259" key="11">
    <source>
        <dbReference type="PROSITE" id="PS50086"/>
    </source>
</evidence>
<dbReference type="OMA" id="HTRSRCC"/>
<evidence type="ECO:0000256" key="7">
    <source>
        <dbReference type="ARBA" id="ARBA00023329"/>
    </source>
</evidence>
<dbReference type="AlphaFoldDB" id="A0A8C4QQB3"/>
<evidence type="ECO:0000313" key="12">
    <source>
        <dbReference type="Ensembl" id="ENSEBUP00000018212.1"/>
    </source>
</evidence>
<dbReference type="GO" id="GO:0031267">
    <property type="term" value="F:small GTPase binding"/>
    <property type="evidence" value="ECO:0007669"/>
    <property type="project" value="TreeGrafter"/>
</dbReference>
<reference evidence="12" key="1">
    <citation type="submission" date="2025-08" db="UniProtKB">
        <authorList>
            <consortium name="Ensembl"/>
        </authorList>
    </citation>
    <scope>IDENTIFICATION</scope>
</reference>
<evidence type="ECO:0000256" key="4">
    <source>
        <dbReference type="ARBA" id="ARBA00022553"/>
    </source>
</evidence>
<organism evidence="12 13">
    <name type="scientific">Eptatretus burgeri</name>
    <name type="common">Inshore hagfish</name>
    <dbReference type="NCBI Taxonomy" id="7764"/>
    <lineage>
        <taxon>Eukaryota</taxon>
        <taxon>Metazoa</taxon>
        <taxon>Chordata</taxon>
        <taxon>Craniata</taxon>
        <taxon>Vertebrata</taxon>
        <taxon>Cyclostomata</taxon>
        <taxon>Myxini</taxon>
        <taxon>Myxiniformes</taxon>
        <taxon>Myxinidae</taxon>
        <taxon>Eptatretinae</taxon>
        <taxon>Eptatretus</taxon>
    </lineage>
</organism>
<keyword evidence="3" id="KW-0343">GTPase activation</keyword>
<comment type="subcellular location">
    <subcellularLocation>
        <location evidence="1">Cytoplasmic vesicle</location>
    </subcellularLocation>
    <subcellularLocation>
        <location evidence="2">Golgi apparatus</location>
    </subcellularLocation>
</comment>
<dbReference type="Gene3D" id="1.10.472.80">
    <property type="entry name" value="Ypt/Rab-GAP domain of gyp1p, domain 3"/>
    <property type="match status" value="1"/>
</dbReference>
<dbReference type="SMART" id="SM00164">
    <property type="entry name" value="TBC"/>
    <property type="match status" value="1"/>
</dbReference>
<comment type="subunit">
    <text evidence="9">Interacts with EPS8.</text>
</comment>
<dbReference type="PANTHER" id="PTHR47219:SF19">
    <property type="entry name" value="USP6 N-TERMINAL-LIKE PROTEIN ISOFORM X1"/>
    <property type="match status" value="1"/>
</dbReference>
<name>A0A8C4QQB3_EPTBU</name>
<accession>A0A8C4QQB3</accession>
<dbReference type="Gene3D" id="1.10.10.750">
    <property type="entry name" value="Ypt/Rab-GAP domain of gyp1p, domain 1"/>
    <property type="match status" value="1"/>
</dbReference>
<dbReference type="GO" id="GO:0005096">
    <property type="term" value="F:GTPase activator activity"/>
    <property type="evidence" value="ECO:0007669"/>
    <property type="project" value="UniProtKB-KW"/>
</dbReference>
<protein>
    <recommendedName>
        <fullName evidence="10">USP6 N-terminal-like protein</fullName>
    </recommendedName>
</protein>
<dbReference type="Gene3D" id="1.10.8.270">
    <property type="entry name" value="putative rabgap domain of human tbc1 domain family member 14 like domains"/>
    <property type="match status" value="1"/>
</dbReference>
<keyword evidence="6" id="KW-0333">Golgi apparatus</keyword>
<keyword evidence="13" id="KW-1185">Reference proteome</keyword>